<reference evidence="2 3" key="1">
    <citation type="submission" date="2018-02" db="EMBL/GenBank/DDBJ databases">
        <authorList>
            <person name="Cohen D.B."/>
            <person name="Kent A.D."/>
        </authorList>
    </citation>
    <scope>NUCLEOTIDE SEQUENCE [LARGE SCALE GENOMIC DNA]</scope>
    <source>
        <strain evidence="2 3">ULC007</strain>
    </source>
</reference>
<dbReference type="PANTHER" id="PTHR43072">
    <property type="entry name" value="N-ACETYLTRANSFERASE"/>
    <property type="match status" value="1"/>
</dbReference>
<dbReference type="STRING" id="1920490.GCA_001895925_04768"/>
<organism evidence="2 3">
    <name type="scientific">Phormidesmis priestleyi ULC007</name>
    <dbReference type="NCBI Taxonomy" id="1920490"/>
    <lineage>
        <taxon>Bacteria</taxon>
        <taxon>Bacillati</taxon>
        <taxon>Cyanobacteriota</taxon>
        <taxon>Cyanophyceae</taxon>
        <taxon>Leptolyngbyales</taxon>
        <taxon>Leptolyngbyaceae</taxon>
        <taxon>Phormidesmis</taxon>
    </lineage>
</organism>
<proteinExistence type="predicted"/>
<feature type="domain" description="N-acetyltransferase" evidence="1">
    <location>
        <begin position="3"/>
        <end position="151"/>
    </location>
</feature>
<comment type="caution">
    <text evidence="2">The sequence shown here is derived from an EMBL/GenBank/DDBJ whole genome shotgun (WGS) entry which is preliminary data.</text>
</comment>
<dbReference type="CDD" id="cd04301">
    <property type="entry name" value="NAT_SF"/>
    <property type="match status" value="1"/>
</dbReference>
<keyword evidence="2" id="KW-0808">Transferase</keyword>
<dbReference type="PANTHER" id="PTHR43072:SF60">
    <property type="entry name" value="L-2,4-DIAMINOBUTYRIC ACID ACETYLTRANSFERASE"/>
    <property type="match status" value="1"/>
</dbReference>
<dbReference type="OrthoDB" id="9775804at2"/>
<dbReference type="RefSeq" id="WP_073072069.1">
    <property type="nucleotide sequence ID" value="NZ_MPPI01000013.1"/>
</dbReference>
<sequence>MENIIRALSEDAATILELQKLAYQSEAQLYSDFRIPPLIQTLDELKRDFAYKVFLKAQVEDRVVGSVRGYQAGDTCYVERLIVHPDHQGHGIGTALMNQLESRFEQVHRFELFTGDKSDRNIQLYERLGYTVFKSQEVNKKLSFVFMEKHK</sequence>
<evidence type="ECO:0000313" key="2">
    <source>
        <dbReference type="EMBL" id="PSB19551.1"/>
    </source>
</evidence>
<dbReference type="SUPFAM" id="SSF55729">
    <property type="entry name" value="Acyl-CoA N-acyltransferases (Nat)"/>
    <property type="match status" value="1"/>
</dbReference>
<dbReference type="PROSITE" id="PS51186">
    <property type="entry name" value="GNAT"/>
    <property type="match status" value="1"/>
</dbReference>
<dbReference type="InterPro" id="IPR000182">
    <property type="entry name" value="GNAT_dom"/>
</dbReference>
<evidence type="ECO:0000259" key="1">
    <source>
        <dbReference type="PROSITE" id="PS51186"/>
    </source>
</evidence>
<keyword evidence="3" id="KW-1185">Reference proteome</keyword>
<dbReference type="AlphaFoldDB" id="A0A2T1DGH8"/>
<dbReference type="Gene3D" id="3.40.630.30">
    <property type="match status" value="1"/>
</dbReference>
<name>A0A2T1DGH8_9CYAN</name>
<dbReference type="Proteomes" id="UP000238634">
    <property type="component" value="Unassembled WGS sequence"/>
</dbReference>
<accession>A0A2T1DGH8</accession>
<evidence type="ECO:0000313" key="3">
    <source>
        <dbReference type="Proteomes" id="UP000238634"/>
    </source>
</evidence>
<dbReference type="EMBL" id="PVWG01000010">
    <property type="protein sequence ID" value="PSB19551.1"/>
    <property type="molecule type" value="Genomic_DNA"/>
</dbReference>
<dbReference type="Pfam" id="PF00583">
    <property type="entry name" value="Acetyltransf_1"/>
    <property type="match status" value="1"/>
</dbReference>
<dbReference type="InterPro" id="IPR016181">
    <property type="entry name" value="Acyl_CoA_acyltransferase"/>
</dbReference>
<reference evidence="2 3" key="2">
    <citation type="submission" date="2018-03" db="EMBL/GenBank/DDBJ databases">
        <title>The ancient ancestry and fast evolution of plastids.</title>
        <authorList>
            <person name="Moore K.R."/>
            <person name="Magnabosco C."/>
            <person name="Momper L."/>
            <person name="Gold D.A."/>
            <person name="Bosak T."/>
            <person name="Fournier G.P."/>
        </authorList>
    </citation>
    <scope>NUCLEOTIDE SEQUENCE [LARGE SCALE GENOMIC DNA]</scope>
    <source>
        <strain evidence="2 3">ULC007</strain>
    </source>
</reference>
<gene>
    <name evidence="2" type="ORF">C7B65_11595</name>
</gene>
<protein>
    <submittedName>
        <fullName evidence="2">N-acetyltransferase</fullName>
    </submittedName>
</protein>
<dbReference type="GO" id="GO:0016747">
    <property type="term" value="F:acyltransferase activity, transferring groups other than amino-acyl groups"/>
    <property type="evidence" value="ECO:0007669"/>
    <property type="project" value="InterPro"/>
</dbReference>